<dbReference type="Gene3D" id="1.10.10.10">
    <property type="entry name" value="Winged helix-like DNA-binding domain superfamily/Winged helix DNA-binding domain"/>
    <property type="match status" value="1"/>
</dbReference>
<evidence type="ECO:0008006" key="6">
    <source>
        <dbReference type="Google" id="ProtNLM"/>
    </source>
</evidence>
<sequence>MSAETTNVVPLRQSTASEQQAVLVRALELAAGGYSVIPVSDDGTKRPGLPAWRTFMNTPAEEDLVRGWFTPMASGPMTGVAPFGGLGIVCGAVSGNLLMVEAEAAAFTEALALRDLAIASGLGELWDRVCRGWLETSPAGGLHVFLRCTEPVAGNMKLARGEDGRQTLAETRGEGGFVVAAPTPGRFHPSGQPWVRRSGGPGTITTLIPAELEQFLALWRTLDRAPKPHPETPTTTEAVPTDSEQVAFLAGRAWDASGCEDDPGQLSPGDDYERRTDWAELLKPAGWTMVRRAGRTRYWRRPGKDDGVSATTGRAEDRDRLYVFSSSTEFSTETPLTKFAAYALMHHSGDYSAAARQLRADGYGTGRAVRKAASPERNAELDAARRATKTTGGDQGWGEAATAETTTTDDVVAAVTPMVAVDRTAEQARDARARVHAAFYQWMGPGFDMQMLDVVLAVAAVEQLDGDPVWLLVVSGPGNAKTETVQALAGVGAHVTSTIASEGALLSATSRKDTTKNATGGMLRMIGERGVVVVKDVTSILSMNRDLRASVLAALREVYDGRWQRNVGTDGGRTLTWEGRLIVVGAVTTAWDTHHAAVSALGDRFVLVRTDSREGREDAGRQALANVGREVEMRADLQAAAADVLAGLDRSAAVLTETDAGVLLRLADLVTRVRTAVERDGRGDPTEAHMPEMPTRFAKGLGQVLRGARALGIDRDHALAAAVRVARDSVPPLRLELLNALQRQPNSTTTDVMRTLQRPRSTVDRGLRELHLLGLVEFSETNHGWSYRLSRVVAADVLTAMTAVDGSHLAAQVAGNLQQASPSPTSPKPFTRKVSTPGVGVSEMSELVRPVTDFSGDRDDLRHAEDAGDPEDDPAADDDPGAYEPLERS</sequence>
<dbReference type="AlphaFoldDB" id="A0A7W4TLG6"/>
<dbReference type="Proteomes" id="UP000533269">
    <property type="component" value="Unassembled WGS sequence"/>
</dbReference>
<evidence type="ECO:0000259" key="2">
    <source>
        <dbReference type="Pfam" id="PF01022"/>
    </source>
</evidence>
<dbReference type="Pfam" id="PF01022">
    <property type="entry name" value="HTH_5"/>
    <property type="match status" value="1"/>
</dbReference>
<dbReference type="SUPFAM" id="SSF56747">
    <property type="entry name" value="Prim-pol domain"/>
    <property type="match status" value="1"/>
</dbReference>
<feature type="compositionally biased region" description="Basic and acidic residues" evidence="1">
    <location>
        <begin position="373"/>
        <end position="385"/>
    </location>
</feature>
<dbReference type="InterPro" id="IPR001845">
    <property type="entry name" value="HTH_ArsR_DNA-bd_dom"/>
</dbReference>
<feature type="compositionally biased region" description="Basic and acidic residues" evidence="1">
    <location>
        <begin position="855"/>
        <end position="866"/>
    </location>
</feature>
<reference evidence="4 5" key="1">
    <citation type="submission" date="2020-08" db="EMBL/GenBank/DDBJ databases">
        <title>The Agave Microbiome: Exploring the role of microbial communities in plant adaptations to desert environments.</title>
        <authorList>
            <person name="Partida-Martinez L.P."/>
        </authorList>
    </citation>
    <scope>NUCLEOTIDE SEQUENCE [LARGE SCALE GENOMIC DNA]</scope>
    <source>
        <strain evidence="4 5">AS2.23</strain>
    </source>
</reference>
<dbReference type="GO" id="GO:0003700">
    <property type="term" value="F:DNA-binding transcription factor activity"/>
    <property type="evidence" value="ECO:0007669"/>
    <property type="project" value="InterPro"/>
</dbReference>
<feature type="region of interest" description="Disordered" evidence="1">
    <location>
        <begin position="815"/>
        <end position="889"/>
    </location>
</feature>
<organism evidence="4 5">
    <name type="scientific">Kineococcus radiotolerans</name>
    <dbReference type="NCBI Taxonomy" id="131568"/>
    <lineage>
        <taxon>Bacteria</taxon>
        <taxon>Bacillati</taxon>
        <taxon>Actinomycetota</taxon>
        <taxon>Actinomycetes</taxon>
        <taxon>Kineosporiales</taxon>
        <taxon>Kineosporiaceae</taxon>
        <taxon>Kineococcus</taxon>
    </lineage>
</organism>
<dbReference type="InterPro" id="IPR036388">
    <property type="entry name" value="WH-like_DNA-bd_sf"/>
</dbReference>
<dbReference type="InterPro" id="IPR015330">
    <property type="entry name" value="DNA_primase/pol_bifunc_N"/>
</dbReference>
<evidence type="ECO:0000313" key="5">
    <source>
        <dbReference type="Proteomes" id="UP000533269"/>
    </source>
</evidence>
<evidence type="ECO:0000256" key="1">
    <source>
        <dbReference type="SAM" id="MobiDB-lite"/>
    </source>
</evidence>
<gene>
    <name evidence="4" type="ORF">FHR75_001279</name>
</gene>
<protein>
    <recommendedName>
        <fullName evidence="6">Bifunctional DNA primase/polymerase</fullName>
    </recommendedName>
</protein>
<feature type="region of interest" description="Disordered" evidence="1">
    <location>
        <begin position="367"/>
        <end position="405"/>
    </location>
</feature>
<name>A0A7W4TLG6_KINRA</name>
<feature type="compositionally biased region" description="Acidic residues" evidence="1">
    <location>
        <begin position="867"/>
        <end position="881"/>
    </location>
</feature>
<comment type="caution">
    <text evidence="4">The sequence shown here is derived from an EMBL/GenBank/DDBJ whole genome shotgun (WGS) entry which is preliminary data.</text>
</comment>
<evidence type="ECO:0000259" key="3">
    <source>
        <dbReference type="Pfam" id="PF09250"/>
    </source>
</evidence>
<proteinExistence type="predicted"/>
<reference evidence="4 5" key="2">
    <citation type="submission" date="2020-08" db="EMBL/GenBank/DDBJ databases">
        <authorList>
            <person name="Partida-Martinez L."/>
            <person name="Huntemann M."/>
            <person name="Clum A."/>
            <person name="Wang J."/>
            <person name="Palaniappan K."/>
            <person name="Ritter S."/>
            <person name="Chen I.-M."/>
            <person name="Stamatis D."/>
            <person name="Reddy T."/>
            <person name="O'Malley R."/>
            <person name="Daum C."/>
            <person name="Shapiro N."/>
            <person name="Ivanova N."/>
            <person name="Kyrpides N."/>
            <person name="Woyke T."/>
        </authorList>
    </citation>
    <scope>NUCLEOTIDE SEQUENCE [LARGE SCALE GENOMIC DNA]</scope>
    <source>
        <strain evidence="4 5">AS2.23</strain>
    </source>
</reference>
<feature type="domain" description="HTH arsR-type" evidence="2">
    <location>
        <begin position="732"/>
        <end position="777"/>
    </location>
</feature>
<dbReference type="EMBL" id="JACHVY010000001">
    <property type="protein sequence ID" value="MBB2900491.1"/>
    <property type="molecule type" value="Genomic_DNA"/>
</dbReference>
<accession>A0A7W4TLG6</accession>
<dbReference type="Pfam" id="PF09250">
    <property type="entry name" value="Prim-Pol"/>
    <property type="match status" value="1"/>
</dbReference>
<feature type="domain" description="DNA primase/polymerase bifunctional N-terminal" evidence="3">
    <location>
        <begin position="26"/>
        <end position="192"/>
    </location>
</feature>
<dbReference type="Gene3D" id="3.30.720.160">
    <property type="entry name" value="Bifunctional DNA primase/polymerase, N-terminal"/>
    <property type="match status" value="1"/>
</dbReference>
<evidence type="ECO:0000313" key="4">
    <source>
        <dbReference type="EMBL" id="MBB2900491.1"/>
    </source>
</evidence>